<feature type="compositionally biased region" description="Low complexity" evidence="1">
    <location>
        <begin position="8"/>
        <end position="20"/>
    </location>
</feature>
<sequence length="54" mass="5741">MTEQEAQAMATKRTTKTAKTQEPVSLPMWLTIVAQAAEAKAEQLQAQAPAGAGR</sequence>
<evidence type="ECO:0000256" key="1">
    <source>
        <dbReference type="SAM" id="MobiDB-lite"/>
    </source>
</evidence>
<dbReference type="EMBL" id="CADCTC010000209">
    <property type="protein sequence ID" value="CAA9282262.1"/>
    <property type="molecule type" value="Genomic_DNA"/>
</dbReference>
<proteinExistence type="predicted"/>
<reference evidence="2" key="1">
    <citation type="submission" date="2020-02" db="EMBL/GenBank/DDBJ databases">
        <authorList>
            <person name="Meier V. D."/>
        </authorList>
    </citation>
    <scope>NUCLEOTIDE SEQUENCE</scope>
    <source>
        <strain evidence="2">AVDCRST_MAG77</strain>
    </source>
</reference>
<accession>A0A6J4JM72</accession>
<gene>
    <name evidence="2" type="ORF">AVDCRST_MAG77-3957</name>
</gene>
<dbReference type="AlphaFoldDB" id="A0A6J4JM72"/>
<protein>
    <submittedName>
        <fullName evidence="2">Uncharacterized protein</fullName>
    </submittedName>
</protein>
<feature type="region of interest" description="Disordered" evidence="1">
    <location>
        <begin position="1"/>
        <end position="22"/>
    </location>
</feature>
<organism evidence="2">
    <name type="scientific">uncultured Chloroflexota bacterium</name>
    <dbReference type="NCBI Taxonomy" id="166587"/>
    <lineage>
        <taxon>Bacteria</taxon>
        <taxon>Bacillati</taxon>
        <taxon>Chloroflexota</taxon>
        <taxon>environmental samples</taxon>
    </lineage>
</organism>
<name>A0A6J4JM72_9CHLR</name>
<evidence type="ECO:0000313" key="2">
    <source>
        <dbReference type="EMBL" id="CAA9282262.1"/>
    </source>
</evidence>